<gene>
    <name evidence="7" type="ORF">A7J15_04785</name>
</gene>
<protein>
    <recommendedName>
        <fullName evidence="6">ABC transporter domain-containing protein</fullName>
    </recommendedName>
</protein>
<dbReference type="InterPro" id="IPR027417">
    <property type="entry name" value="P-loop_NTPase"/>
</dbReference>
<evidence type="ECO:0000256" key="5">
    <source>
        <dbReference type="SAM" id="MobiDB-lite"/>
    </source>
</evidence>
<dbReference type="InterPro" id="IPR003593">
    <property type="entry name" value="AAA+_ATPase"/>
</dbReference>
<dbReference type="SUPFAM" id="SSF52540">
    <property type="entry name" value="P-loop containing nucleoside triphosphate hydrolases"/>
    <property type="match status" value="1"/>
</dbReference>
<dbReference type="InterPro" id="IPR017871">
    <property type="entry name" value="ABC_transporter-like_CS"/>
</dbReference>
<dbReference type="Pfam" id="PF00005">
    <property type="entry name" value="ABC_tran"/>
    <property type="match status" value="1"/>
</dbReference>
<evidence type="ECO:0000256" key="1">
    <source>
        <dbReference type="ARBA" id="ARBA00005417"/>
    </source>
</evidence>
<keyword evidence="2" id="KW-0813">Transport</keyword>
<keyword evidence="8" id="KW-1185">Reference proteome</keyword>
<keyword evidence="3" id="KW-0547">Nucleotide-binding</keyword>
<dbReference type="PANTHER" id="PTHR43335">
    <property type="entry name" value="ABC TRANSPORTER, ATP-BINDING PROTEIN"/>
    <property type="match status" value="1"/>
</dbReference>
<comment type="similarity">
    <text evidence="1">Belongs to the ABC transporter superfamily.</text>
</comment>
<evidence type="ECO:0000256" key="2">
    <source>
        <dbReference type="ARBA" id="ARBA00022448"/>
    </source>
</evidence>
<dbReference type="InterPro" id="IPR003439">
    <property type="entry name" value="ABC_transporter-like_ATP-bd"/>
</dbReference>
<feature type="compositionally biased region" description="Low complexity" evidence="5">
    <location>
        <begin position="508"/>
        <end position="517"/>
    </location>
</feature>
<accession>A0A1B9NE02</accession>
<dbReference type="GO" id="GO:0005524">
    <property type="term" value="F:ATP binding"/>
    <property type="evidence" value="ECO:0007669"/>
    <property type="project" value="UniProtKB-KW"/>
</dbReference>
<dbReference type="SMART" id="SM00382">
    <property type="entry name" value="AAA"/>
    <property type="match status" value="1"/>
</dbReference>
<dbReference type="GO" id="GO:0016887">
    <property type="term" value="F:ATP hydrolysis activity"/>
    <property type="evidence" value="ECO:0007669"/>
    <property type="project" value="InterPro"/>
</dbReference>
<dbReference type="PROSITE" id="PS50893">
    <property type="entry name" value="ABC_TRANSPORTER_2"/>
    <property type="match status" value="1"/>
</dbReference>
<feature type="compositionally biased region" description="Low complexity" evidence="5">
    <location>
        <begin position="471"/>
        <end position="485"/>
    </location>
</feature>
<dbReference type="PANTHER" id="PTHR43335:SF4">
    <property type="entry name" value="ABC TRANSPORTER, ATP-BINDING PROTEIN"/>
    <property type="match status" value="1"/>
</dbReference>
<evidence type="ECO:0000256" key="4">
    <source>
        <dbReference type="ARBA" id="ARBA00022840"/>
    </source>
</evidence>
<dbReference type="Proteomes" id="UP000093355">
    <property type="component" value="Unassembled WGS sequence"/>
</dbReference>
<proteinExistence type="inferred from homology"/>
<dbReference type="PROSITE" id="PS00211">
    <property type="entry name" value="ABC_TRANSPORTER_1"/>
    <property type="match status" value="1"/>
</dbReference>
<feature type="region of interest" description="Disordered" evidence="5">
    <location>
        <begin position="304"/>
        <end position="325"/>
    </location>
</feature>
<name>A0A1B9NE02_9MICO</name>
<feature type="compositionally biased region" description="Basic and acidic residues" evidence="5">
    <location>
        <begin position="546"/>
        <end position="576"/>
    </location>
</feature>
<dbReference type="EMBL" id="LXMD01000021">
    <property type="protein sequence ID" value="OCG74835.1"/>
    <property type="molecule type" value="Genomic_DNA"/>
</dbReference>
<keyword evidence="4" id="KW-0067">ATP-binding</keyword>
<dbReference type="Gene3D" id="3.40.50.300">
    <property type="entry name" value="P-loop containing nucleotide triphosphate hydrolases"/>
    <property type="match status" value="1"/>
</dbReference>
<evidence type="ECO:0000259" key="6">
    <source>
        <dbReference type="PROSITE" id="PS50893"/>
    </source>
</evidence>
<reference evidence="7 8" key="1">
    <citation type="submission" date="2016-05" db="EMBL/GenBank/DDBJ databases">
        <authorList>
            <person name="Lavstsen T."/>
            <person name="Jespersen J.S."/>
        </authorList>
    </citation>
    <scope>NUCLEOTIDE SEQUENCE [LARGE SCALE GENOMIC DNA]</scope>
    <source>
        <strain evidence="7 8">YLB-01</strain>
    </source>
</reference>
<feature type="compositionally biased region" description="Acidic residues" evidence="5">
    <location>
        <begin position="613"/>
        <end position="623"/>
    </location>
</feature>
<sequence length="646" mass="66766">MLEFNGVTKIFGDVAAVSDLSARIEPGSVTAFLGPNGAGKTTTLRILLGQLKPTSGQATIGGVPFAKIASPARVVGAVGENGASFKPRRTAVKHLTSVARHNGIATSRVREVLDLVGLADVADMRIGGYSLGMRQRLSVAQALLGDPGVLVFDEPANGLDPEGIRWMRLLMRSLADEGRTVLMSSHLLPEVEQIADKILIMSNGNLVFDGGIEVLADVQGPVVAVDSPDREALTRLLRENGLEFEVLRSGVNVHGSSAEAIGTLAAASGVALSTLHQRGPSLEDVFLDLVSGRRTQQTAAIDVSADVTPVPAERAPEPTGDPDAEVDLSAAAGTGAVAGLAGAAVVAAAADATDDIEPLPGADAASVVNYPAAADAEDEDGEAEDEADGEAEDEADGEAEDGPDGEERAADEEQATEAEAELPAGTRRIADRAEAEAAEPAAEPAAEENPTEETPTEETPTEETPAEETPAEAPAEPIAEQPAAERASDDDLGASPWAVGPSFADRLGGAAEAPAGDEPFEAEAVPSHLLETQAMDLIDAEPAAEAARDDAAEPEGEHARPEGEDARPEGDARDEAISTAPEGEEPEPTTQEIAFTSFVESFEGEPDHTGEVEVIEGEIVEEQDAPHDAPAEEGAAPSGDDERRDY</sequence>
<feature type="region of interest" description="Disordered" evidence="5">
    <location>
        <begin position="373"/>
        <end position="646"/>
    </location>
</feature>
<feature type="compositionally biased region" description="Acidic residues" evidence="5">
    <location>
        <begin position="445"/>
        <end position="470"/>
    </location>
</feature>
<feature type="compositionally biased region" description="Acidic residues" evidence="5">
    <location>
        <begin position="375"/>
        <end position="420"/>
    </location>
</feature>
<dbReference type="STRING" id="904291.A7J15_04785"/>
<comment type="caution">
    <text evidence="7">The sequence shown here is derived from an EMBL/GenBank/DDBJ whole genome shotgun (WGS) entry which is preliminary data.</text>
</comment>
<organism evidence="7 8">
    <name type="scientific">Microbacterium sediminis</name>
    <dbReference type="NCBI Taxonomy" id="904291"/>
    <lineage>
        <taxon>Bacteria</taxon>
        <taxon>Bacillati</taxon>
        <taxon>Actinomycetota</taxon>
        <taxon>Actinomycetes</taxon>
        <taxon>Micrococcales</taxon>
        <taxon>Microbacteriaceae</taxon>
        <taxon>Microbacterium</taxon>
    </lineage>
</organism>
<evidence type="ECO:0000256" key="3">
    <source>
        <dbReference type="ARBA" id="ARBA00022741"/>
    </source>
</evidence>
<dbReference type="AlphaFoldDB" id="A0A1B9NE02"/>
<evidence type="ECO:0000313" key="7">
    <source>
        <dbReference type="EMBL" id="OCG74835.1"/>
    </source>
</evidence>
<evidence type="ECO:0000313" key="8">
    <source>
        <dbReference type="Proteomes" id="UP000093355"/>
    </source>
</evidence>
<feature type="domain" description="ABC transporter" evidence="6">
    <location>
        <begin position="2"/>
        <end position="228"/>
    </location>
</feature>